<dbReference type="InterPro" id="IPR011765">
    <property type="entry name" value="Pept_M16_N"/>
</dbReference>
<evidence type="ECO:0000256" key="7">
    <source>
        <dbReference type="ARBA" id="ARBA00025628"/>
    </source>
</evidence>
<dbReference type="PRINTS" id="PR00144">
    <property type="entry name" value="DALDHYDRTASE"/>
</dbReference>
<gene>
    <name evidence="14" type="ORF">BaOVIS_018450</name>
</gene>
<comment type="similarity">
    <text evidence="2 10">Belongs to the ALAD family.</text>
</comment>
<dbReference type="EC" id="4.2.1.24" evidence="3"/>
<dbReference type="Pfam" id="PF00675">
    <property type="entry name" value="Peptidase_M16"/>
    <property type="match status" value="1"/>
</dbReference>
<dbReference type="EMBL" id="BLIY01000016">
    <property type="protein sequence ID" value="GFE54441.1"/>
    <property type="molecule type" value="Genomic_DNA"/>
</dbReference>
<keyword evidence="4" id="KW-0350">Heme biosynthesis</keyword>
<dbReference type="SMART" id="SM01004">
    <property type="entry name" value="ALAD"/>
    <property type="match status" value="1"/>
</dbReference>
<comment type="function">
    <text evidence="7">Catalyzes an early step in the biosynthesis of tetrapyrroles. Binds two molecules of 5-aminolevulinate per subunit, each at a distinct site, and catalyzes their condensation to form porphobilinogen.</text>
</comment>
<evidence type="ECO:0000256" key="10">
    <source>
        <dbReference type="RuleBase" id="RU004161"/>
    </source>
</evidence>
<keyword evidence="15" id="KW-1185">Reference proteome</keyword>
<dbReference type="GO" id="GO:0004655">
    <property type="term" value="F:porphobilinogen synthase activity"/>
    <property type="evidence" value="ECO:0007669"/>
    <property type="project" value="UniProtKB-EC"/>
</dbReference>
<feature type="domain" description="Peptidase M16 N-terminal" evidence="12">
    <location>
        <begin position="526"/>
        <end position="635"/>
    </location>
</feature>
<evidence type="ECO:0000256" key="9">
    <source>
        <dbReference type="ARBA" id="ARBA00047651"/>
    </source>
</evidence>
<proteinExistence type="inferred from homology"/>
<dbReference type="InterPro" id="IPR001731">
    <property type="entry name" value="ALAD"/>
</dbReference>
<dbReference type="OrthoDB" id="952271at2759"/>
<dbReference type="InterPro" id="IPR011249">
    <property type="entry name" value="Metalloenz_LuxS/M16"/>
</dbReference>
<evidence type="ECO:0000256" key="4">
    <source>
        <dbReference type="ARBA" id="ARBA00023133"/>
    </source>
</evidence>
<dbReference type="InterPro" id="IPR013785">
    <property type="entry name" value="Aldolase_TIM"/>
</dbReference>
<comment type="pathway">
    <text evidence="1">Porphyrin-containing compound metabolism; protoporphyrin-IX biosynthesis; coproporphyrinogen-III from 5-aminolevulinate: step 1/4.</text>
</comment>
<evidence type="ECO:0000256" key="8">
    <source>
        <dbReference type="ARBA" id="ARBA00032837"/>
    </source>
</evidence>
<keyword evidence="5" id="KW-0456">Lyase</keyword>
<evidence type="ECO:0000256" key="3">
    <source>
        <dbReference type="ARBA" id="ARBA00012053"/>
    </source>
</evidence>
<dbReference type="GO" id="GO:0005829">
    <property type="term" value="C:cytosol"/>
    <property type="evidence" value="ECO:0007669"/>
    <property type="project" value="TreeGrafter"/>
</dbReference>
<feature type="domain" description="Peptidase M16 C-terminal" evidence="13">
    <location>
        <begin position="674"/>
        <end position="872"/>
    </location>
</feature>
<accession>A0A9W5TBQ9</accession>
<comment type="caution">
    <text evidence="14">The sequence shown here is derived from an EMBL/GenBank/DDBJ whole genome shotgun (WGS) entry which is preliminary data.</text>
</comment>
<feature type="compositionally biased region" description="Basic and acidic residues" evidence="11">
    <location>
        <begin position="1393"/>
        <end position="1405"/>
    </location>
</feature>
<reference evidence="14" key="1">
    <citation type="submission" date="2019-12" db="EMBL/GenBank/DDBJ databases">
        <title>Genome sequence of Babesia ovis.</title>
        <authorList>
            <person name="Yamagishi J."/>
            <person name="Sevinc F."/>
            <person name="Xuan X."/>
        </authorList>
    </citation>
    <scope>NUCLEOTIDE SEQUENCE</scope>
    <source>
        <strain evidence="14">Selcuk</strain>
    </source>
</reference>
<evidence type="ECO:0000256" key="1">
    <source>
        <dbReference type="ARBA" id="ARBA00004694"/>
    </source>
</evidence>
<dbReference type="SUPFAM" id="SSF63411">
    <property type="entry name" value="LuxS/MPP-like metallohydrolase"/>
    <property type="match status" value="3"/>
</dbReference>
<name>A0A9W5TBQ9_BABOV</name>
<evidence type="ECO:0000256" key="6">
    <source>
        <dbReference type="ARBA" id="ARBA00023244"/>
    </source>
</evidence>
<dbReference type="Gene3D" id="3.30.830.10">
    <property type="entry name" value="Metalloenzyme, LuxS/M16 peptidase-like"/>
    <property type="match status" value="3"/>
</dbReference>
<evidence type="ECO:0000256" key="2">
    <source>
        <dbReference type="ARBA" id="ARBA00008055"/>
    </source>
</evidence>
<keyword evidence="6" id="KW-0627">Porphyrin biosynthesis</keyword>
<evidence type="ECO:0000313" key="15">
    <source>
        <dbReference type="Proteomes" id="UP001057455"/>
    </source>
</evidence>
<dbReference type="GO" id="GO:0008270">
    <property type="term" value="F:zinc ion binding"/>
    <property type="evidence" value="ECO:0007669"/>
    <property type="project" value="TreeGrafter"/>
</dbReference>
<evidence type="ECO:0000256" key="5">
    <source>
        <dbReference type="ARBA" id="ARBA00023239"/>
    </source>
</evidence>
<evidence type="ECO:0000313" key="14">
    <source>
        <dbReference type="EMBL" id="GFE54441.1"/>
    </source>
</evidence>
<dbReference type="Proteomes" id="UP001057455">
    <property type="component" value="Unassembled WGS sequence"/>
</dbReference>
<dbReference type="InterPro" id="IPR007863">
    <property type="entry name" value="Peptidase_M16_C"/>
</dbReference>
<dbReference type="Pfam" id="PF05193">
    <property type="entry name" value="Peptidase_M16_C"/>
    <property type="match status" value="1"/>
</dbReference>
<evidence type="ECO:0000256" key="11">
    <source>
        <dbReference type="SAM" id="MobiDB-lite"/>
    </source>
</evidence>
<dbReference type="PANTHER" id="PTHR11458:SF0">
    <property type="entry name" value="DELTA-AMINOLEVULINIC ACID DEHYDRATASE"/>
    <property type="match status" value="1"/>
</dbReference>
<feature type="region of interest" description="Disordered" evidence="11">
    <location>
        <begin position="1388"/>
        <end position="1412"/>
    </location>
</feature>
<dbReference type="SUPFAM" id="SSF51569">
    <property type="entry name" value="Aldolase"/>
    <property type="match status" value="1"/>
</dbReference>
<comment type="catalytic activity">
    <reaction evidence="9">
        <text>2 5-aminolevulinate = porphobilinogen + 2 H2O + H(+)</text>
        <dbReference type="Rhea" id="RHEA:24064"/>
        <dbReference type="ChEBI" id="CHEBI:15377"/>
        <dbReference type="ChEBI" id="CHEBI:15378"/>
        <dbReference type="ChEBI" id="CHEBI:58126"/>
        <dbReference type="ChEBI" id="CHEBI:356416"/>
        <dbReference type="EC" id="4.2.1.24"/>
    </reaction>
</comment>
<feature type="compositionally biased region" description="Acidic residues" evidence="11">
    <location>
        <begin position="94"/>
        <end position="140"/>
    </location>
</feature>
<dbReference type="PANTHER" id="PTHR11458">
    <property type="entry name" value="DELTA-AMINOLEVULINIC ACID DEHYDRATASE"/>
    <property type="match status" value="1"/>
</dbReference>
<feature type="region of interest" description="Disordered" evidence="11">
    <location>
        <begin position="85"/>
        <end position="143"/>
    </location>
</feature>
<organism evidence="14 15">
    <name type="scientific">Babesia ovis</name>
    <dbReference type="NCBI Taxonomy" id="5869"/>
    <lineage>
        <taxon>Eukaryota</taxon>
        <taxon>Sar</taxon>
        <taxon>Alveolata</taxon>
        <taxon>Apicomplexa</taxon>
        <taxon>Aconoidasida</taxon>
        <taxon>Piroplasmida</taxon>
        <taxon>Babesiidae</taxon>
        <taxon>Babesia</taxon>
    </lineage>
</organism>
<dbReference type="Gene3D" id="3.20.20.70">
    <property type="entry name" value="Aldolase class I"/>
    <property type="match status" value="1"/>
</dbReference>
<evidence type="ECO:0000259" key="12">
    <source>
        <dbReference type="Pfam" id="PF00675"/>
    </source>
</evidence>
<evidence type="ECO:0000259" key="13">
    <source>
        <dbReference type="Pfam" id="PF05193"/>
    </source>
</evidence>
<dbReference type="GO" id="GO:0006783">
    <property type="term" value="P:heme biosynthetic process"/>
    <property type="evidence" value="ECO:0007669"/>
    <property type="project" value="UniProtKB-KW"/>
</dbReference>
<dbReference type="Pfam" id="PF00490">
    <property type="entry name" value="ALAD"/>
    <property type="match status" value="1"/>
</dbReference>
<protein>
    <recommendedName>
        <fullName evidence="3">porphobilinogen synthase</fullName>
        <ecNumber evidence="3">4.2.1.24</ecNumber>
    </recommendedName>
    <alternativeName>
        <fullName evidence="8">Porphobilinogen synthase</fullName>
    </alternativeName>
</protein>
<sequence>MGLLWAISALAVAFYAPSGFFYGSKIGVTDGYTTAFAVRRSETRHAALRVSTGSWPTYSGAFVGAPTAPWTSSFGGIDSYRTSSNKVLAKPKEEDSEDPENVEFDSEVDYEDIYDDSGYETDAEDEGEESSSEYDSDEDAGNSAFDYNARGELMLPNLSRLSRTRISKNRHKLFRGRVLHLSDLVYPLVVHDKESSSSIKEMPGLRMLSIPDLVKEVEEARNLGITAFMIHPHIDKSLRSEFADEGLNPDGLLPRAIDAVKEAFPDVQVFADASVAHFSLDGHDGLVEPETDVIANDVSVSQIAKQVTTLASAGCDVVSLNDTLDGSVGVARDALDFEGFTDVSIMSRAGKFNSVLMAEQHKLLGTTPSESVRPESYLHDVAIPDEPVLKGLQDVDDGADMVAVEPASTFADIIRDLKDRLRTPVVAIQTTGEYRALKAAAAAGVFDERAAAIESLRNLRRAGANVIVSSFSKDVAQWLLEDMQTNGMENLAEPLPENPNIVRGRLANGLEYTLLPNENHCNRFEAYLEVLSGSADELDHQRGIAHFCEHVTYMGSRKRDCLVGRDVRTNAFTDFHHTVFYTSCPSVIDGCLGKEDSLEKALDTLFDVVEAPTQFTASRVEKERQAILSEARIINTLEYRKNCATVGALHAENRLSRRFPIGDLDKLQEYRVSDVAEYHQVHYRPSNLRLFVVGDVDVSTAEASINRIFSGMNDKADVVKRHMDLNADIYKGTVKETRRGLPPALHAWDQPGPMVHVWVNDQIKNMSLEIARKMPIPELKTWMDMWNSVVIKLAYRILTLNFDILQRGTGAIQSVTTNDYDCTNEGCRVRSFEVHCVPYQWRDALKAAIAQVKCLATQGTTPELFKIVKESLMHDCARMDSSKTENRDVITGLMDATTCGRTLMLPNVEKEIVSDILSRVHVDDVNDMAHKLFPWASGENFVGINLICSTPPSDPSIGYDGVGDKLLLDVFENGCREPLSASALHPEVNTPTKLLSDEEKIQVVSRRPYGQDPGFVVDPMLPKEKYALEHESKEEILRSLGVGGDLRHLTERYVDALRDSIAVRSEIEHITENKPNSPEFARFAEQIVNRTETTEEQAFVGRYTNALAELRKPLASTLPKETMLYDRRPGTEGIHLLTLNNSIRVNLRVGEEEQVYIKAIIPVEYDYTNLEALQRRKRELLLAATALMEGGAMGSLSRLQVEMFCTQHLMDVLINANEDYISIEMSFPYGRAGRRDKNLESALQIMHSLLQHHKIEPDAFERAKEKLQRDRSIYAQDLQAFGTGDLLSSMSDGKLGYHDIDYDAISNAALEDVQKTLDTIFKRGAVEVSLSGPFELKEAKTLLVQYIGTIQLPEIGTTPRDMFALWDSYTEHKPGDSNVSHRIQCDIPTGQSDAKDAHAEHDGLSTDKGSSGPLLEEQHRLILVPDNQERAMVLLGGYAPNASGIMPDGSHMSDLLHATLAAAMSGEKNMENVNKLFRTLKELWLHPAFPRAACTLLQEILSNRAFTVLRAEKHLTYESNVDFALYDVQFGGYFVISVHSSFSKSEAILAETRKLLADLRMGNRPIYESHLERARDQAMARLRKDRTTNRHWVGELVGMQSRRFPLKNSFFATEFDRVLQRITLDDIRLLLVSDAFGFDEAHLWSRIVHTTVK</sequence>